<dbReference type="InterPro" id="IPR020084">
    <property type="entry name" value="NUDIX_hydrolase_CS"/>
</dbReference>
<feature type="domain" description="Nudix hydrolase" evidence="4">
    <location>
        <begin position="194"/>
        <end position="338"/>
    </location>
</feature>
<dbReference type="EMBL" id="KP671755">
    <property type="protein sequence ID" value="AJT60941.1"/>
    <property type="molecule type" value="Genomic_DNA"/>
</dbReference>
<dbReference type="InterPro" id="IPR015797">
    <property type="entry name" value="NUDIX_hydrolase-like_dom_sf"/>
</dbReference>
<dbReference type="SUPFAM" id="SSF55811">
    <property type="entry name" value="Nudix"/>
    <property type="match status" value="1"/>
</dbReference>
<dbReference type="PROSITE" id="PS51462">
    <property type="entry name" value="NUDIX"/>
    <property type="match status" value="1"/>
</dbReference>
<dbReference type="Pfam" id="PF01467">
    <property type="entry name" value="CTP_transf_like"/>
    <property type="match status" value="1"/>
</dbReference>
<keyword evidence="3 5" id="KW-0378">Hydrolase</keyword>
<dbReference type="PANTHER" id="PTHR21342:SF0">
    <property type="entry name" value="BIFUNCTIONAL NMN ADENYLYLTRANSFERASE_NUDIX HYDROLASE"/>
    <property type="match status" value="1"/>
</dbReference>
<dbReference type="InterPro" id="IPR004821">
    <property type="entry name" value="Cyt_trans-like"/>
</dbReference>
<accession>A0A0D4DAR6</accession>
<dbReference type="KEGG" id="vg:26628426"/>
<dbReference type="RefSeq" id="YP_009201203.1">
    <property type="nucleotide sequence ID" value="NC_028829.1"/>
</dbReference>
<name>A0A0D4DAR6_9CAUD</name>
<dbReference type="NCBIfam" id="TIGR00125">
    <property type="entry name" value="cyt_tran_rel"/>
    <property type="match status" value="1"/>
</dbReference>
<dbReference type="GeneID" id="26628426"/>
<evidence type="ECO:0000256" key="1">
    <source>
        <dbReference type="ARBA" id="ARBA00022679"/>
    </source>
</evidence>
<dbReference type="InterPro" id="IPR014729">
    <property type="entry name" value="Rossmann-like_a/b/a_fold"/>
</dbReference>
<dbReference type="PANTHER" id="PTHR21342">
    <property type="entry name" value="PHOSPHOPANTETHEINE ADENYLYLTRANSFERASE"/>
    <property type="match status" value="1"/>
</dbReference>
<reference evidence="5 6" key="1">
    <citation type="journal article" date="2016" name="Genom Data">
        <title>Complete genome sequence of a giant Vibrio phage ValKK3 infecting Vibrio alginolyticus.</title>
        <authorList>
            <person name="Lal T.M."/>
            <person name="Sano M."/>
            <person name="Hatai K."/>
            <person name="Ransangan J."/>
        </authorList>
    </citation>
    <scope>NUCLEOTIDE SEQUENCE [LARGE SCALE GENOMIC DNA]</scope>
</reference>
<evidence type="ECO:0000259" key="4">
    <source>
        <dbReference type="PROSITE" id="PS51462"/>
    </source>
</evidence>
<evidence type="ECO:0000256" key="2">
    <source>
        <dbReference type="ARBA" id="ARBA00022695"/>
    </source>
</evidence>
<keyword evidence="6" id="KW-1185">Reference proteome</keyword>
<dbReference type="Proteomes" id="UP000202888">
    <property type="component" value="Segment"/>
</dbReference>
<dbReference type="Pfam" id="PF00293">
    <property type="entry name" value="NUDIX"/>
    <property type="match status" value="1"/>
</dbReference>
<evidence type="ECO:0000313" key="5">
    <source>
        <dbReference type="EMBL" id="AJT60941.1"/>
    </source>
</evidence>
<dbReference type="SUPFAM" id="SSF52374">
    <property type="entry name" value="Nucleotidylyl transferase"/>
    <property type="match status" value="1"/>
</dbReference>
<protein>
    <submittedName>
        <fullName evidence="5">Bifunctional NMN adenylyltransferase/nudix hydrolase</fullName>
    </submittedName>
</protein>
<dbReference type="CDD" id="cd18873">
    <property type="entry name" value="NUDIX_NadM_like"/>
    <property type="match status" value="1"/>
</dbReference>
<keyword evidence="2 5" id="KW-0548">Nucleotidyltransferase</keyword>
<dbReference type="OrthoDB" id="9613at10239"/>
<evidence type="ECO:0000256" key="3">
    <source>
        <dbReference type="ARBA" id="ARBA00022801"/>
    </source>
</evidence>
<dbReference type="InterPro" id="IPR000086">
    <property type="entry name" value="NUDIX_hydrolase_dom"/>
</dbReference>
<dbReference type="Gene3D" id="3.40.50.620">
    <property type="entry name" value="HUPs"/>
    <property type="match status" value="1"/>
</dbReference>
<keyword evidence="1 5" id="KW-0808">Transferase</keyword>
<dbReference type="PROSITE" id="PS00893">
    <property type="entry name" value="NUDIX_BOX"/>
    <property type="match status" value="1"/>
</dbReference>
<sequence>MSHAIFIGRFRPFHNGHLSAITQAFDALELDKMTILIGSSNRHRSVKNPFTFEEVRDMMGVALPDDIRSKVRFVPLGDYAKDDVWQSNVRASTKGATHIVGYDKDESSYYLKLFPELKLFQPEPVKMYNRVISATDFRELYFSEILLNHPVMSGLIPKQTMMFLDDWSKTEHFTEMKAEYDSSVREIEKFKDYPYQGHLNIACADSVVMCAGHVLLVERKFNPGKGCLALPGGHKHEKETFLTAAIRELQEETNIKVPEKVLRGSLKDEKMFDNPNRSYPHTRITMAYHFKVQPNPDNTFPKVKPADDAVSAKWYSLSEVMDMQERLYDDHYQIIQYFTGI</sequence>
<dbReference type="GO" id="GO:0016779">
    <property type="term" value="F:nucleotidyltransferase activity"/>
    <property type="evidence" value="ECO:0007669"/>
    <property type="project" value="UniProtKB-KW"/>
</dbReference>
<dbReference type="GO" id="GO:0016787">
    <property type="term" value="F:hydrolase activity"/>
    <property type="evidence" value="ECO:0007669"/>
    <property type="project" value="UniProtKB-KW"/>
</dbReference>
<dbReference type="Gene3D" id="3.90.79.10">
    <property type="entry name" value="Nucleoside Triphosphate Pyrophosphohydrolase"/>
    <property type="match status" value="1"/>
</dbReference>
<organism evidence="5 6">
    <name type="scientific">Vibrio phage ValKK3</name>
    <dbReference type="NCBI Taxonomy" id="1610855"/>
    <lineage>
        <taxon>Viruses</taxon>
        <taxon>Duplodnaviria</taxon>
        <taxon>Heunggongvirae</taxon>
        <taxon>Uroviricota</taxon>
        <taxon>Caudoviricetes</taxon>
        <taxon>Pantevenvirales</taxon>
        <taxon>Straboviridae</taxon>
        <taxon>Schizotequatrovirus</taxon>
        <taxon>Schizotequatrovirus valkk3</taxon>
    </lineage>
</organism>
<evidence type="ECO:0000313" key="6">
    <source>
        <dbReference type="Proteomes" id="UP000202888"/>
    </source>
</evidence>
<proteinExistence type="predicted"/>